<dbReference type="AlphaFoldDB" id="X1P0F4"/>
<organism evidence="1">
    <name type="scientific">marine sediment metagenome</name>
    <dbReference type="NCBI Taxonomy" id="412755"/>
    <lineage>
        <taxon>unclassified sequences</taxon>
        <taxon>metagenomes</taxon>
        <taxon>ecological metagenomes</taxon>
    </lineage>
</organism>
<protein>
    <submittedName>
        <fullName evidence="1">Uncharacterized protein</fullName>
    </submittedName>
</protein>
<accession>X1P0F4</accession>
<gene>
    <name evidence="1" type="ORF">S06H3_27256</name>
</gene>
<feature type="non-terminal residue" evidence="1">
    <location>
        <position position="169"/>
    </location>
</feature>
<comment type="caution">
    <text evidence="1">The sequence shown here is derived from an EMBL/GenBank/DDBJ whole genome shotgun (WGS) entry which is preliminary data.</text>
</comment>
<sequence length="169" mass="19417">MRVEPLAPAIEDSFLKFIRRDIISNFFALLDLEIYREETKFWVALENAEISGYMIEHDGRDLNLRGDVKSAAELLNTASLAEPLINIEPRHLPILKTFYEPMRRLGPPTEEKIATLLVMGMDKKHFKPIIMQNPKELGANKLEAVGNLYRSFYEEAEMGPITRENILKA</sequence>
<dbReference type="EMBL" id="BARV01015799">
    <property type="protein sequence ID" value="GAI32485.1"/>
    <property type="molecule type" value="Genomic_DNA"/>
</dbReference>
<evidence type="ECO:0000313" key="1">
    <source>
        <dbReference type="EMBL" id="GAI32485.1"/>
    </source>
</evidence>
<proteinExistence type="predicted"/>
<reference evidence="1" key="1">
    <citation type="journal article" date="2014" name="Front. Microbiol.">
        <title>High frequency of phylogenetically diverse reductive dehalogenase-homologous genes in deep subseafloor sedimentary metagenomes.</title>
        <authorList>
            <person name="Kawai M."/>
            <person name="Futagami T."/>
            <person name="Toyoda A."/>
            <person name="Takaki Y."/>
            <person name="Nishi S."/>
            <person name="Hori S."/>
            <person name="Arai W."/>
            <person name="Tsubouchi T."/>
            <person name="Morono Y."/>
            <person name="Uchiyama I."/>
            <person name="Ito T."/>
            <person name="Fujiyama A."/>
            <person name="Inagaki F."/>
            <person name="Takami H."/>
        </authorList>
    </citation>
    <scope>NUCLEOTIDE SEQUENCE</scope>
    <source>
        <strain evidence="1">Expedition CK06-06</strain>
    </source>
</reference>
<name>X1P0F4_9ZZZZ</name>